<dbReference type="Proteomes" id="UP000467260">
    <property type="component" value="Chromosome"/>
</dbReference>
<accession>A0A7I7X322</accession>
<protein>
    <submittedName>
        <fullName evidence="9">Monooxygenase</fullName>
    </submittedName>
</protein>
<evidence type="ECO:0000256" key="6">
    <source>
        <dbReference type="ARBA" id="ARBA00023002"/>
    </source>
</evidence>
<evidence type="ECO:0000256" key="4">
    <source>
        <dbReference type="ARBA" id="ARBA00022827"/>
    </source>
</evidence>
<evidence type="ECO:0000256" key="2">
    <source>
        <dbReference type="ARBA" id="ARBA00010139"/>
    </source>
</evidence>
<dbReference type="AlphaFoldDB" id="A0A7I7X322"/>
<keyword evidence="6" id="KW-0560">Oxidoreductase</keyword>
<name>A0A7I7X322_9MYCO</name>
<keyword evidence="7 9" id="KW-0503">Monooxygenase</keyword>
<keyword evidence="3" id="KW-0285">Flavoprotein</keyword>
<evidence type="ECO:0000256" key="1">
    <source>
        <dbReference type="ARBA" id="ARBA00001974"/>
    </source>
</evidence>
<dbReference type="InterPro" id="IPR050775">
    <property type="entry name" value="FAD-binding_Monooxygenases"/>
</dbReference>
<reference evidence="9 10" key="1">
    <citation type="journal article" date="2019" name="Emerg. Microbes Infect.">
        <title>Comprehensive subspecies identification of 175 nontuberculous mycobacteria species based on 7547 genomic profiles.</title>
        <authorList>
            <person name="Matsumoto Y."/>
            <person name="Kinjo T."/>
            <person name="Motooka D."/>
            <person name="Nabeya D."/>
            <person name="Jung N."/>
            <person name="Uechi K."/>
            <person name="Horii T."/>
            <person name="Iida T."/>
            <person name="Fujita J."/>
            <person name="Nakamura S."/>
        </authorList>
    </citation>
    <scope>NUCLEOTIDE SEQUENCE [LARGE SCALE GENOMIC DNA]</scope>
    <source>
        <strain evidence="9 10">JCM 13571</strain>
    </source>
</reference>
<sequence length="616" mass="69481">MRREERDTMASTADGLGPQPAHYDPEWVRAKYALERDKRLRPEAVNQFIEVTADFSHYADDPWTERAERAPVHDHVQVAIIGAGLGSLVAAARLRESGFDDIRLIDTAGDVGGTWYWNRYPGVQCDVESYIYLPLLEELNYVPTERYAHGPEIREHLQNIARHYRLYDNALLGTTVTGLHWDDAAKRWQITTDRGDTCTATLVAVSPGSLTRPKLPGIPGINEFRGHTFHTSRWDFGYTGGDESGGLTKLTDKRVGVIGTGSTGLQCIPHLAEWAQQLYVFQRTPSTVSVRGNRPTDPHWAAGLKPGWQRERMENFTRVTCGVEMELDLTDDGWTHKALELSEAAVARETQRLGREMTATEIADFLFHADYLAMERLRARIDQTVRDRKTAEALKPWYRLNCKRPGYHDQYLDAFNRDNVRLVDTDGRGVERFTETAVVVDGAEHEVDALVFATGFEVGTEFTRRLGFEIIGRNDVRLSDAWAKGMRTLHGLQAHGFPNCFFLGYTQSGVSPNYTHTAEERARHFAYLVTTFVQRGARTIEATKAAEDQWLAAMEEASEKPKAFYAECTPSYLSSEGDRENPHGMLSTNFGGKPVDFFAMLHAWRCTGRLDGVILQ</sequence>
<evidence type="ECO:0000313" key="10">
    <source>
        <dbReference type="Proteomes" id="UP000467260"/>
    </source>
</evidence>
<feature type="region of interest" description="Disordered" evidence="8">
    <location>
        <begin position="1"/>
        <end position="22"/>
    </location>
</feature>
<evidence type="ECO:0000313" key="9">
    <source>
        <dbReference type="EMBL" id="BBZ23882.1"/>
    </source>
</evidence>
<evidence type="ECO:0000256" key="8">
    <source>
        <dbReference type="SAM" id="MobiDB-lite"/>
    </source>
</evidence>
<keyword evidence="5" id="KW-0521">NADP</keyword>
<evidence type="ECO:0000256" key="7">
    <source>
        <dbReference type="ARBA" id="ARBA00023033"/>
    </source>
</evidence>
<dbReference type="PANTHER" id="PTHR43098:SF4">
    <property type="entry name" value="BLR3857 PROTEIN"/>
    <property type="match status" value="1"/>
</dbReference>
<gene>
    <name evidence="9" type="ORF">MHIB_23000</name>
</gene>
<keyword evidence="4" id="KW-0274">FAD</keyword>
<dbReference type="PANTHER" id="PTHR43098">
    <property type="entry name" value="L-ORNITHINE N(5)-MONOOXYGENASE-RELATED"/>
    <property type="match status" value="1"/>
</dbReference>
<organism evidence="9 10">
    <name type="scientific">Mycolicibacter hiberniae</name>
    <dbReference type="NCBI Taxonomy" id="29314"/>
    <lineage>
        <taxon>Bacteria</taxon>
        <taxon>Bacillati</taxon>
        <taxon>Actinomycetota</taxon>
        <taxon>Actinomycetes</taxon>
        <taxon>Mycobacteriales</taxon>
        <taxon>Mycobacteriaceae</taxon>
        <taxon>Mycolicibacter</taxon>
    </lineage>
</organism>
<dbReference type="KEGG" id="mhib:MHIB_23000"/>
<proteinExistence type="inferred from homology"/>
<dbReference type="EMBL" id="AP022609">
    <property type="protein sequence ID" value="BBZ23882.1"/>
    <property type="molecule type" value="Genomic_DNA"/>
</dbReference>
<dbReference type="InterPro" id="IPR036188">
    <property type="entry name" value="FAD/NAD-bd_sf"/>
</dbReference>
<comment type="cofactor">
    <cofactor evidence="1">
        <name>FAD</name>
        <dbReference type="ChEBI" id="CHEBI:57692"/>
    </cofactor>
</comment>
<dbReference type="Gene3D" id="3.50.50.60">
    <property type="entry name" value="FAD/NAD(P)-binding domain"/>
    <property type="match status" value="2"/>
</dbReference>
<dbReference type="Pfam" id="PF13450">
    <property type="entry name" value="NAD_binding_8"/>
    <property type="match status" value="1"/>
</dbReference>
<dbReference type="SUPFAM" id="SSF51905">
    <property type="entry name" value="FAD/NAD(P)-binding domain"/>
    <property type="match status" value="1"/>
</dbReference>
<evidence type="ECO:0000256" key="3">
    <source>
        <dbReference type="ARBA" id="ARBA00022630"/>
    </source>
</evidence>
<keyword evidence="10" id="KW-1185">Reference proteome</keyword>
<evidence type="ECO:0000256" key="5">
    <source>
        <dbReference type="ARBA" id="ARBA00022857"/>
    </source>
</evidence>
<dbReference type="FunFam" id="3.50.50.60:FF:000341">
    <property type="entry name" value="Baeyer-Villiger monooxygenase"/>
    <property type="match status" value="1"/>
</dbReference>
<dbReference type="GO" id="GO:0016709">
    <property type="term" value="F:oxidoreductase activity, acting on paired donors, with incorporation or reduction of molecular oxygen, NAD(P)H as one donor, and incorporation of one atom of oxygen"/>
    <property type="evidence" value="ECO:0007669"/>
    <property type="project" value="UniProtKB-ARBA"/>
</dbReference>
<comment type="similarity">
    <text evidence="2">Belongs to the FAD-binding monooxygenase family.</text>
</comment>